<dbReference type="InterPro" id="IPR021136">
    <property type="entry name" value="Flagellar_hook_control-like_C"/>
</dbReference>
<name>A0ABQ3FQE6_9GAMM</name>
<dbReference type="EMBL" id="BMZM01000004">
    <property type="protein sequence ID" value="GHC33420.1"/>
    <property type="molecule type" value="Genomic_DNA"/>
</dbReference>
<evidence type="ECO:0000313" key="4">
    <source>
        <dbReference type="Proteomes" id="UP000604243"/>
    </source>
</evidence>
<reference evidence="4" key="1">
    <citation type="journal article" date="2019" name="Int. J. Syst. Evol. Microbiol.">
        <title>The Global Catalogue of Microorganisms (GCM) 10K type strain sequencing project: providing services to taxonomists for standard genome sequencing and annotation.</title>
        <authorList>
            <consortium name="The Broad Institute Genomics Platform"/>
            <consortium name="The Broad Institute Genome Sequencing Center for Infectious Disease"/>
            <person name="Wu L."/>
            <person name="Ma J."/>
        </authorList>
    </citation>
    <scope>NUCLEOTIDE SEQUENCE [LARGE SCALE GENOMIC DNA]</scope>
    <source>
        <strain evidence="4">KCTC 42082</strain>
    </source>
</reference>
<feature type="region of interest" description="Disordered" evidence="1">
    <location>
        <begin position="35"/>
        <end position="78"/>
    </location>
</feature>
<dbReference type="Proteomes" id="UP000604243">
    <property type="component" value="Unassembled WGS sequence"/>
</dbReference>
<gene>
    <name evidence="3" type="ORF">GCM10010082_30130</name>
</gene>
<sequence>MIMSAITPLLDTLLHNVLGRRADLDRVASRQPDLPLGGVTYTPAVRHATSDTPDETHERHSEDAAARASTNDKTDKTSARVKISGSSVHFEDNTPSNVPRSSATHFSAEARAISRILEKFPATAPVIGSGTVMLSAGDTPEAPALAATLAGQIRHSGLFYESHLRQWLVGQHGLQELLKEPQNRLSQLPAVTHQTGAEAGKTHSVLTATMQERATSQLASSLSDKESGATGMSSVQDDLQGILRHQLELMTSPLIRWEGFLTPQIPVQWEIEQGTEEASGDSREEAPRVWRSRMKLVLPALGHVDLDISLQDKTINVSGRVENTYLAWMTVQGRHLDERLAGAGLQLSALHFSPQHRRDHDEGSV</sequence>
<accession>A0ABQ3FQE6</accession>
<comment type="caution">
    <text evidence="3">The sequence shown here is derived from an EMBL/GenBank/DDBJ whole genome shotgun (WGS) entry which is preliminary data.</text>
</comment>
<proteinExistence type="predicted"/>
<dbReference type="Pfam" id="PF02120">
    <property type="entry name" value="Flg_hook"/>
    <property type="match status" value="1"/>
</dbReference>
<feature type="domain" description="Flagellar hook-length control protein-like C-terminal" evidence="2">
    <location>
        <begin position="282"/>
        <end position="356"/>
    </location>
</feature>
<evidence type="ECO:0000256" key="1">
    <source>
        <dbReference type="SAM" id="MobiDB-lite"/>
    </source>
</evidence>
<protein>
    <recommendedName>
        <fullName evidence="2">Flagellar hook-length control protein-like C-terminal domain-containing protein</fullName>
    </recommendedName>
</protein>
<organism evidence="3 4">
    <name type="scientific">Kushneria pakistanensis</name>
    <dbReference type="NCBI Taxonomy" id="1508770"/>
    <lineage>
        <taxon>Bacteria</taxon>
        <taxon>Pseudomonadati</taxon>
        <taxon>Pseudomonadota</taxon>
        <taxon>Gammaproteobacteria</taxon>
        <taxon>Oceanospirillales</taxon>
        <taxon>Halomonadaceae</taxon>
        <taxon>Kushneria</taxon>
    </lineage>
</organism>
<evidence type="ECO:0000313" key="3">
    <source>
        <dbReference type="EMBL" id="GHC33420.1"/>
    </source>
</evidence>
<keyword evidence="4" id="KW-1185">Reference proteome</keyword>
<feature type="compositionally biased region" description="Basic and acidic residues" evidence="1">
    <location>
        <begin position="54"/>
        <end position="78"/>
    </location>
</feature>
<evidence type="ECO:0000259" key="2">
    <source>
        <dbReference type="Pfam" id="PF02120"/>
    </source>
</evidence>